<proteinExistence type="predicted"/>
<dbReference type="EMBL" id="CABFWF030000001">
    <property type="protein sequence ID" value="CAD7024984.1"/>
    <property type="molecule type" value="Genomic_DNA"/>
</dbReference>
<protein>
    <recommendedName>
        <fullName evidence="3">Transposase</fullName>
    </recommendedName>
</protein>
<accession>A0ABN7JDR8</accession>
<evidence type="ECO:0008006" key="3">
    <source>
        <dbReference type="Google" id="ProtNLM"/>
    </source>
</evidence>
<name>A0ABN7JDR8_9HYPH</name>
<keyword evidence="2" id="KW-1185">Reference proteome</keyword>
<evidence type="ECO:0000313" key="1">
    <source>
        <dbReference type="EMBL" id="CAD7024984.1"/>
    </source>
</evidence>
<organism evidence="1 2">
    <name type="scientific">Pseudorhizobium endolithicum</name>
    <dbReference type="NCBI Taxonomy" id="1191678"/>
    <lineage>
        <taxon>Bacteria</taxon>
        <taxon>Pseudomonadati</taxon>
        <taxon>Pseudomonadota</taxon>
        <taxon>Alphaproteobacteria</taxon>
        <taxon>Hyphomicrobiales</taxon>
        <taxon>Rhizobiaceae</taxon>
        <taxon>Rhizobium/Agrobacterium group</taxon>
        <taxon>Pseudorhizobium</taxon>
    </lineage>
</organism>
<sequence>MGRSLSRPCLLLTDTIDPIRKARIRNPDAGLLFALAKSQLDFRAPIHHMRLSFHLPAAA</sequence>
<dbReference type="Proteomes" id="UP000606921">
    <property type="component" value="Unassembled WGS sequence"/>
</dbReference>
<comment type="caution">
    <text evidence="1">The sequence shown here is derived from an EMBL/GenBank/DDBJ whole genome shotgun (WGS) entry which is preliminary data.</text>
</comment>
<reference evidence="1 2" key="1">
    <citation type="submission" date="2020-11" db="EMBL/GenBank/DDBJ databases">
        <authorList>
            <person name="Lassalle F."/>
        </authorList>
    </citation>
    <scope>NUCLEOTIDE SEQUENCE [LARGE SCALE GENOMIC DNA]</scope>
    <source>
        <strain evidence="1 2">JC140</strain>
    </source>
</reference>
<gene>
    <name evidence="1" type="ORF">REJC140_00564</name>
</gene>
<evidence type="ECO:0000313" key="2">
    <source>
        <dbReference type="Proteomes" id="UP000606921"/>
    </source>
</evidence>